<proteinExistence type="predicted"/>
<accession>A0ACC2PN31</accession>
<organism evidence="1 2">
    <name type="scientific">Eretmocerus hayati</name>
    <dbReference type="NCBI Taxonomy" id="131215"/>
    <lineage>
        <taxon>Eukaryota</taxon>
        <taxon>Metazoa</taxon>
        <taxon>Ecdysozoa</taxon>
        <taxon>Arthropoda</taxon>
        <taxon>Hexapoda</taxon>
        <taxon>Insecta</taxon>
        <taxon>Pterygota</taxon>
        <taxon>Neoptera</taxon>
        <taxon>Endopterygota</taxon>
        <taxon>Hymenoptera</taxon>
        <taxon>Apocrita</taxon>
        <taxon>Proctotrupomorpha</taxon>
        <taxon>Chalcidoidea</taxon>
        <taxon>Aphelinidae</taxon>
        <taxon>Aphelininae</taxon>
        <taxon>Eretmocerus</taxon>
    </lineage>
</organism>
<protein>
    <submittedName>
        <fullName evidence="1">Uncharacterized protein</fullName>
    </submittedName>
</protein>
<reference evidence="1" key="1">
    <citation type="submission" date="2023-04" db="EMBL/GenBank/DDBJ databases">
        <title>A chromosome-level genome assembly of the parasitoid wasp Eretmocerus hayati.</title>
        <authorList>
            <person name="Zhong Y."/>
            <person name="Liu S."/>
            <person name="Liu Y."/>
        </authorList>
    </citation>
    <scope>NUCLEOTIDE SEQUENCE</scope>
    <source>
        <strain evidence="1">ZJU_SS_LIU_2023</strain>
    </source>
</reference>
<sequence length="191" mass="21239">MMRNKSNLEEREALLKAGTSIFYLSESDKGYSTYSPGRIGTRHLQVPLMFLGMLIGYSLRVTLSVAIVAMTDTKHNYTGFKVFDWNKDQQANVLSSFLWGYIVTQIPFGYLADTWSARKLLFLGIGANGVASLLIPWLAGKWSWQAVCAARVCMGLGQGCLLPGFQTLLSRWVPPSEKVRLGTDSVLARSY</sequence>
<evidence type="ECO:0000313" key="2">
    <source>
        <dbReference type="Proteomes" id="UP001239111"/>
    </source>
</evidence>
<dbReference type="Proteomes" id="UP001239111">
    <property type="component" value="Chromosome 1"/>
</dbReference>
<gene>
    <name evidence="1" type="ORF">QAD02_020638</name>
</gene>
<dbReference type="EMBL" id="CM056741">
    <property type="protein sequence ID" value="KAJ8684845.1"/>
    <property type="molecule type" value="Genomic_DNA"/>
</dbReference>
<comment type="caution">
    <text evidence="1">The sequence shown here is derived from an EMBL/GenBank/DDBJ whole genome shotgun (WGS) entry which is preliminary data.</text>
</comment>
<evidence type="ECO:0000313" key="1">
    <source>
        <dbReference type="EMBL" id="KAJ8684845.1"/>
    </source>
</evidence>
<keyword evidence="2" id="KW-1185">Reference proteome</keyword>
<name>A0ACC2PN31_9HYME</name>